<dbReference type="Proteomes" id="UP000016630">
    <property type="component" value="Unassembled WGS sequence"/>
</dbReference>
<reference evidence="1 2" key="1">
    <citation type="submission" date="2013-06" db="EMBL/GenBank/DDBJ databases">
        <authorList>
            <person name="Weinstock G."/>
            <person name="Sodergren E."/>
            <person name="Lobos E.A."/>
            <person name="Fulton L."/>
            <person name="Fulton R."/>
            <person name="Courtney L."/>
            <person name="Fronick C."/>
            <person name="O'Laughlin M."/>
            <person name="Godfrey J."/>
            <person name="Wilson R.M."/>
            <person name="Miner T."/>
            <person name="Farmer C."/>
            <person name="Delehaunty K."/>
            <person name="Cordes M."/>
            <person name="Minx P."/>
            <person name="Tomlinson C."/>
            <person name="Chen J."/>
            <person name="Wollam A."/>
            <person name="Pepin K.H."/>
            <person name="Bhonagiri V."/>
            <person name="Zhang X."/>
            <person name="Warren W."/>
            <person name="Mitreva M."/>
            <person name="Mardis E.R."/>
            <person name="Wilson R.K."/>
        </authorList>
    </citation>
    <scope>NUCLEOTIDE SEQUENCE [LARGE SCALE GENOMIC DNA]</scope>
    <source>
        <strain evidence="1 2">F0570</strain>
    </source>
</reference>
<gene>
    <name evidence="1" type="ORF">HMPREF1555_00474</name>
</gene>
<accession>A0A0E2LSN6</accession>
<proteinExistence type="predicted"/>
<dbReference type="EMBL" id="AWUW01000027">
    <property type="protein sequence ID" value="ERJ68300.1"/>
    <property type="molecule type" value="Genomic_DNA"/>
</dbReference>
<name>A0A0E2LSN6_PORGN</name>
<sequence>MGSEKFTHHDEKNLVPFSRKTQTAIGRFLARGWPEIGSPKRG</sequence>
<evidence type="ECO:0000313" key="2">
    <source>
        <dbReference type="Proteomes" id="UP000016630"/>
    </source>
</evidence>
<dbReference type="HOGENOM" id="CLU_3255636_0_0_10"/>
<evidence type="ECO:0000313" key="1">
    <source>
        <dbReference type="EMBL" id="ERJ68300.1"/>
    </source>
</evidence>
<protein>
    <submittedName>
        <fullName evidence="1">Uncharacterized protein</fullName>
    </submittedName>
</protein>
<dbReference type="AlphaFoldDB" id="A0A0E2LSN6"/>
<comment type="caution">
    <text evidence="1">The sequence shown here is derived from an EMBL/GenBank/DDBJ whole genome shotgun (WGS) entry which is preliminary data.</text>
</comment>
<organism evidence="1 2">
    <name type="scientific">Porphyromonas gingivalis F0570</name>
    <dbReference type="NCBI Taxonomy" id="1227271"/>
    <lineage>
        <taxon>Bacteria</taxon>
        <taxon>Pseudomonadati</taxon>
        <taxon>Bacteroidota</taxon>
        <taxon>Bacteroidia</taxon>
        <taxon>Bacteroidales</taxon>
        <taxon>Porphyromonadaceae</taxon>
        <taxon>Porphyromonas</taxon>
    </lineage>
</organism>